<dbReference type="SUPFAM" id="SSF56112">
    <property type="entry name" value="Protein kinase-like (PK-like)"/>
    <property type="match status" value="1"/>
</dbReference>
<dbReference type="RefSeq" id="WP_087513272.1">
    <property type="nucleotide sequence ID" value="NZ_CP032134.1"/>
</dbReference>
<evidence type="ECO:0000313" key="1">
    <source>
        <dbReference type="EMBL" id="AXY56108.1"/>
    </source>
</evidence>
<dbReference type="Proteomes" id="UP000263753">
    <property type="component" value="Chromosome"/>
</dbReference>
<evidence type="ECO:0008006" key="3">
    <source>
        <dbReference type="Google" id="ProtNLM"/>
    </source>
</evidence>
<dbReference type="KEGG" id="achi:CDG60_05695"/>
<dbReference type="InterPro" id="IPR011009">
    <property type="entry name" value="Kinase-like_dom_sf"/>
</dbReference>
<organism evidence="1 2">
    <name type="scientific">Acinetobacter chinensis</name>
    <dbReference type="NCBI Taxonomy" id="2004650"/>
    <lineage>
        <taxon>Bacteria</taxon>
        <taxon>Pseudomonadati</taxon>
        <taxon>Pseudomonadota</taxon>
        <taxon>Gammaproteobacteria</taxon>
        <taxon>Moraxellales</taxon>
        <taxon>Moraxellaceae</taxon>
        <taxon>Acinetobacter</taxon>
    </lineage>
</organism>
<evidence type="ECO:0000313" key="2">
    <source>
        <dbReference type="Proteomes" id="UP000263753"/>
    </source>
</evidence>
<dbReference type="AlphaFoldDB" id="A0A3B7LU66"/>
<name>A0A3B7LU66_9GAMM</name>
<proteinExistence type="predicted"/>
<gene>
    <name evidence="1" type="ORF">CDG60_05695</name>
</gene>
<reference evidence="2" key="1">
    <citation type="submission" date="2018-09" db="EMBL/GenBank/DDBJ databases">
        <title>The complete genome of Acinetobacter sp. strain WCHAc010005.</title>
        <authorList>
            <person name="Hu Y."/>
            <person name="Long H."/>
            <person name="Feng Y."/>
            <person name="Zong Z."/>
        </authorList>
    </citation>
    <scope>NUCLEOTIDE SEQUENCE [LARGE SCALE GENOMIC DNA]</scope>
    <source>
        <strain evidence="2">WCHAc010005</strain>
    </source>
</reference>
<protein>
    <recommendedName>
        <fullName evidence="3">Aminoglycoside phosphotransferase domain-containing protein</fullName>
    </recommendedName>
</protein>
<dbReference type="InterPro" id="IPR029044">
    <property type="entry name" value="Nucleotide-diphossugar_trans"/>
</dbReference>
<accession>A0A3B7LU66</accession>
<dbReference type="Gene3D" id="3.90.550.10">
    <property type="entry name" value="Spore Coat Polysaccharide Biosynthesis Protein SpsA, Chain A"/>
    <property type="match status" value="1"/>
</dbReference>
<sequence>MILIASGAYVISEFQVELGKIPPCLLPIGNKKLLELQVSAIRKTFNNQDIYLSLPESYELSSSENKIIDALNLTVVKTPDQFNLCDSLLYVLNTNEKINADEVFYLLHGDTFISDFDNLKDKNIISVSRSYDSYTWEVVKQNNEHALVWSGFFSFSSISYLLKSLTLNRNDYVNAVKYYSTQHELSLIETDKWHDLGHSNTYFNSRANITTQRAFNDLKIIDGIVSKQGKPDVKIQAEALWFENIPSALKKFTPVLLNHGERNEGYYYELEYLPYIPLNELFVHGKNEILQWNKIIRKLDEYINISIQNDMDENSKRDINQDAFKLITDKTRDRLKEYSEEMNFDLQKSFIYKNNKLPSVHQIMEECIEKVLRIEIVHGVMHGDLCFSNILYDSRGDRIKVIDPRGLNYKAEFTVFGDLKYDFAKLTHSIVGLYDYIISGYYKIEESANGSIEIVFDIDERIEKVISQYMQNFKVSGLSVQDIIPLVILLFMSMLPLHADRPDRQKAMLINALRLYKVYMLN</sequence>
<dbReference type="EMBL" id="CP032134">
    <property type="protein sequence ID" value="AXY56108.1"/>
    <property type="molecule type" value="Genomic_DNA"/>
</dbReference>
<dbReference type="SUPFAM" id="SSF53448">
    <property type="entry name" value="Nucleotide-diphospho-sugar transferases"/>
    <property type="match status" value="1"/>
</dbReference>